<dbReference type="OrthoDB" id="6623574at2759"/>
<reference evidence="3" key="1">
    <citation type="submission" date="2025-08" db="UniProtKB">
        <authorList>
            <consortium name="RefSeq"/>
        </authorList>
    </citation>
    <scope>IDENTIFICATION</scope>
    <source>
        <tissue evidence="3">Whole body</tissue>
    </source>
</reference>
<dbReference type="Proteomes" id="UP000694846">
    <property type="component" value="Unplaced"/>
</dbReference>
<accession>A0A8B8FXS9</accession>
<dbReference type="InterPro" id="IPR007021">
    <property type="entry name" value="DUF659"/>
</dbReference>
<sequence length="404" mass="45932">MMCANIPLNKIMNTEFRSFLEKYTLKEIPCESILRKTYLNECYEETIVKIRKHVVGNKIWVSIDESTDIEGRFIANVIVGTLLVDEPGDIFLLTSEVLDKVNFSTIAKLFDASMFILWPDGIRHDDVLLFVSDAAPYMKKAGTAIKALYSKMIHVTCLAHGMHRIAEEIRSHFPKVDKLISRVKQVFLKAPSRTILFKTEAPGIPLPLEPILTRWGTWLQAASYYCQYFKGIYKVLQLLDSSDAISIREAKIIVSDRSVEMNLTFIHANYGFLPTTITQLEKQKLPLHESIAIVKSVENKLKHIIDEAGTAIKEKLKNVLEKNCGYNELKKISSILTGEATSMEGLPEDLTGNDLAHFKYAPITSSDVERSFSRYKNVLTDNRRSFDIENIKKVLVIQCNTFTD</sequence>
<name>A0A8B8FXS9_9HEMI</name>
<dbReference type="Pfam" id="PF04937">
    <property type="entry name" value="DUF659"/>
    <property type="match status" value="1"/>
</dbReference>
<dbReference type="InterPro" id="IPR012337">
    <property type="entry name" value="RNaseH-like_sf"/>
</dbReference>
<protein>
    <submittedName>
        <fullName evidence="3">Uncharacterized protein LOC112687236</fullName>
    </submittedName>
</protein>
<gene>
    <name evidence="3" type="primary">LOC112687236</name>
</gene>
<dbReference type="AlphaFoldDB" id="A0A8B8FXS9"/>
<evidence type="ECO:0000313" key="3">
    <source>
        <dbReference type="RefSeq" id="XP_025415612.1"/>
    </source>
</evidence>
<evidence type="ECO:0000313" key="2">
    <source>
        <dbReference type="Proteomes" id="UP000694846"/>
    </source>
</evidence>
<proteinExistence type="predicted"/>
<dbReference type="GeneID" id="112687236"/>
<dbReference type="RefSeq" id="XP_025415612.1">
    <property type="nucleotide sequence ID" value="XM_025559827.1"/>
</dbReference>
<keyword evidence="2" id="KW-1185">Reference proteome</keyword>
<organism evidence="2 3">
    <name type="scientific">Sipha flava</name>
    <name type="common">yellow sugarcane aphid</name>
    <dbReference type="NCBI Taxonomy" id="143950"/>
    <lineage>
        <taxon>Eukaryota</taxon>
        <taxon>Metazoa</taxon>
        <taxon>Ecdysozoa</taxon>
        <taxon>Arthropoda</taxon>
        <taxon>Hexapoda</taxon>
        <taxon>Insecta</taxon>
        <taxon>Pterygota</taxon>
        <taxon>Neoptera</taxon>
        <taxon>Paraneoptera</taxon>
        <taxon>Hemiptera</taxon>
        <taxon>Sternorrhyncha</taxon>
        <taxon>Aphidomorpha</taxon>
        <taxon>Aphidoidea</taxon>
        <taxon>Aphididae</taxon>
        <taxon>Sipha</taxon>
    </lineage>
</organism>
<evidence type="ECO:0000259" key="1">
    <source>
        <dbReference type="Pfam" id="PF04937"/>
    </source>
</evidence>
<feature type="domain" description="DUF659" evidence="1">
    <location>
        <begin position="32"/>
        <end position="186"/>
    </location>
</feature>
<dbReference type="SUPFAM" id="SSF53098">
    <property type="entry name" value="Ribonuclease H-like"/>
    <property type="match status" value="1"/>
</dbReference>